<evidence type="ECO:0000313" key="3">
    <source>
        <dbReference type="Proteomes" id="UP000245535"/>
    </source>
</evidence>
<keyword evidence="3" id="KW-1185">Reference proteome</keyword>
<evidence type="ECO:0000256" key="1">
    <source>
        <dbReference type="SAM" id="SignalP"/>
    </source>
</evidence>
<feature type="chain" id="PRO_5016434519" evidence="1">
    <location>
        <begin position="43"/>
        <end position="182"/>
    </location>
</feature>
<dbReference type="Proteomes" id="UP000245535">
    <property type="component" value="Unassembled WGS sequence"/>
</dbReference>
<evidence type="ECO:0000313" key="2">
    <source>
        <dbReference type="EMBL" id="PWJ43397.1"/>
    </source>
</evidence>
<dbReference type="EMBL" id="QGDO01000002">
    <property type="protein sequence ID" value="PWJ43397.1"/>
    <property type="molecule type" value="Genomic_DNA"/>
</dbReference>
<dbReference type="NCBIfam" id="NF041384">
    <property type="entry name" value="YHS_seleno_dom"/>
    <property type="match status" value="1"/>
</dbReference>
<reference evidence="2 3" key="1">
    <citation type="submission" date="2018-03" db="EMBL/GenBank/DDBJ databases">
        <title>Genomic Encyclopedia of Archaeal and Bacterial Type Strains, Phase II (KMG-II): from individual species to whole genera.</title>
        <authorList>
            <person name="Goeker M."/>
        </authorList>
    </citation>
    <scope>NUCLEOTIDE SEQUENCE [LARGE SCALE GENOMIC DNA]</scope>
    <source>
        <strain evidence="2 3">DSM 28229</strain>
    </source>
</reference>
<organism evidence="2 3">
    <name type="scientific">Sediminitomix flava</name>
    <dbReference type="NCBI Taxonomy" id="379075"/>
    <lineage>
        <taxon>Bacteria</taxon>
        <taxon>Pseudomonadati</taxon>
        <taxon>Bacteroidota</taxon>
        <taxon>Cytophagia</taxon>
        <taxon>Cytophagales</taxon>
        <taxon>Flammeovirgaceae</taxon>
        <taxon>Sediminitomix</taxon>
    </lineage>
</organism>
<dbReference type="AlphaFoldDB" id="A0A316A162"/>
<proteinExistence type="predicted"/>
<feature type="signal peptide" evidence="1">
    <location>
        <begin position="1"/>
        <end position="42"/>
    </location>
</feature>
<sequence length="182" mass="21129">MFYLNSLSLDLRTVAQFYFHTMKNLPLFLTTLFLLFSTSVFAQDETAKGALNFEHFNLNDEGVFLDGYDPVSYFIQKEALKGKSGITARHKGVVYYFASESNKRMFLEHPDDFIPQYGGWCAYAMGAKGEKVEVDPETFKIVDQKLYLFYNSFFTNTLTLWNKDEPHLLSEADMNWEKQVVE</sequence>
<gene>
    <name evidence="2" type="ORF">BC781_102958</name>
</gene>
<name>A0A316A162_SEDFL</name>
<keyword evidence="1" id="KW-0732">Signal</keyword>
<accession>A0A316A162</accession>
<protein>
    <submittedName>
        <fullName evidence="2">YHS domain-containing protein</fullName>
    </submittedName>
</protein>
<comment type="caution">
    <text evidence="2">The sequence shown here is derived from an EMBL/GenBank/DDBJ whole genome shotgun (WGS) entry which is preliminary data.</text>
</comment>